<feature type="chain" id="PRO_5035476163" evidence="2">
    <location>
        <begin position="23"/>
        <end position="427"/>
    </location>
</feature>
<dbReference type="EMBL" id="SPLM01000006">
    <property type="protein sequence ID" value="TMW66961.1"/>
    <property type="molecule type" value="Genomic_DNA"/>
</dbReference>
<evidence type="ECO:0000256" key="2">
    <source>
        <dbReference type="SAM" id="SignalP"/>
    </source>
</evidence>
<sequence length="427" mass="46307">MVSYRSLLTSFFATTLLSTAQAYQPGDQICSYSAGTSCPIDTLKASDTDGSVLIYPGGNTRCAFDDYTDPKTGYTTNSTFFFQVFPKPERKKLLLMFQGGGACVDSNTCNFALQCSLGTSRTFAPAAAAASTGIFNRSDPNNLFKDWNVVHIPYCTGDLHIGSKVLEGVDTGFEGLFNQTQCMNQKKKMHMNGFENSKAALAWAKANYPDVEELVLSGMSAGALAVQALALYVGDLWNVNSGRVHYGIVPDSYMGILPAERTPGSVLNFYGTCGLDLKLPSSFVDSCKANTTTMIDVVTTTLKTLPQTPWFFINSKGDRTQRYFYQIAKDGILGYPFTNLLPPADLYAAMNKLIDAYKSASSRVSSLFVEGEQHVFLRGATYYDTVGDAGQKLGDFLSQWLSQLANPSTAPPKPTPTTSSPPVRPAC</sequence>
<dbReference type="AlphaFoldDB" id="A0A8K1FLB9"/>
<dbReference type="Pfam" id="PF03283">
    <property type="entry name" value="PAE"/>
    <property type="match status" value="1"/>
</dbReference>
<proteinExistence type="predicted"/>
<reference evidence="3" key="1">
    <citation type="submission" date="2019-03" db="EMBL/GenBank/DDBJ databases">
        <title>Long read genome sequence of the mycoparasitic Pythium oligandrum ATCC 38472 isolated from sugarbeet rhizosphere.</title>
        <authorList>
            <person name="Gaulin E."/>
        </authorList>
    </citation>
    <scope>NUCLEOTIDE SEQUENCE</scope>
    <source>
        <strain evidence="3">ATCC 38472_TT</strain>
    </source>
</reference>
<feature type="region of interest" description="Disordered" evidence="1">
    <location>
        <begin position="406"/>
        <end position="427"/>
    </location>
</feature>
<name>A0A8K1FLB9_PYTOL</name>
<dbReference type="GO" id="GO:0016787">
    <property type="term" value="F:hydrolase activity"/>
    <property type="evidence" value="ECO:0007669"/>
    <property type="project" value="InterPro"/>
</dbReference>
<evidence type="ECO:0000256" key="1">
    <source>
        <dbReference type="SAM" id="MobiDB-lite"/>
    </source>
</evidence>
<dbReference type="InterPro" id="IPR004963">
    <property type="entry name" value="PAE/NOTUM"/>
</dbReference>
<dbReference type="OrthoDB" id="2015280at2759"/>
<gene>
    <name evidence="3" type="ORF">Poli38472_012077</name>
</gene>
<evidence type="ECO:0000313" key="3">
    <source>
        <dbReference type="EMBL" id="TMW66961.1"/>
    </source>
</evidence>
<evidence type="ECO:0000313" key="4">
    <source>
        <dbReference type="Proteomes" id="UP000794436"/>
    </source>
</evidence>
<dbReference type="InterPro" id="IPR029058">
    <property type="entry name" value="AB_hydrolase_fold"/>
</dbReference>
<feature type="signal peptide" evidence="2">
    <location>
        <begin position="1"/>
        <end position="22"/>
    </location>
</feature>
<dbReference type="PANTHER" id="PTHR21562">
    <property type="entry name" value="NOTUM-RELATED"/>
    <property type="match status" value="1"/>
</dbReference>
<accession>A0A8K1FLB9</accession>
<keyword evidence="4" id="KW-1185">Reference proteome</keyword>
<keyword evidence="2" id="KW-0732">Signal</keyword>
<organism evidence="3 4">
    <name type="scientific">Pythium oligandrum</name>
    <name type="common">Mycoparasitic fungus</name>
    <dbReference type="NCBI Taxonomy" id="41045"/>
    <lineage>
        <taxon>Eukaryota</taxon>
        <taxon>Sar</taxon>
        <taxon>Stramenopiles</taxon>
        <taxon>Oomycota</taxon>
        <taxon>Peronosporomycetes</taxon>
        <taxon>Pythiales</taxon>
        <taxon>Pythiaceae</taxon>
        <taxon>Pythium</taxon>
    </lineage>
</organism>
<dbReference type="SUPFAM" id="SSF53474">
    <property type="entry name" value="alpha/beta-Hydrolases"/>
    <property type="match status" value="1"/>
</dbReference>
<comment type="caution">
    <text evidence="3">The sequence shown here is derived from an EMBL/GenBank/DDBJ whole genome shotgun (WGS) entry which is preliminary data.</text>
</comment>
<dbReference type="PANTHER" id="PTHR21562:SF83">
    <property type="entry name" value="PECTIN ACETYLESTERASE 4"/>
    <property type="match status" value="1"/>
</dbReference>
<dbReference type="Gene3D" id="3.40.50.1820">
    <property type="entry name" value="alpha/beta hydrolase"/>
    <property type="match status" value="1"/>
</dbReference>
<dbReference type="Proteomes" id="UP000794436">
    <property type="component" value="Unassembled WGS sequence"/>
</dbReference>
<protein>
    <submittedName>
        <fullName evidence="3">Uncharacterized protein</fullName>
    </submittedName>
</protein>